<dbReference type="VEuPathDB" id="FungiDB:ASPBRDRAFT_35289"/>
<evidence type="ECO:0000313" key="2">
    <source>
        <dbReference type="EMBL" id="OJJ66257.1"/>
    </source>
</evidence>
<evidence type="ECO:0000313" key="3">
    <source>
        <dbReference type="Proteomes" id="UP000184499"/>
    </source>
</evidence>
<proteinExistence type="predicted"/>
<name>A0A1L9U3K8_ASPBC</name>
<evidence type="ECO:0000256" key="1">
    <source>
        <dbReference type="SAM" id="MobiDB-lite"/>
    </source>
</evidence>
<dbReference type="EMBL" id="KV878700">
    <property type="protein sequence ID" value="OJJ66257.1"/>
    <property type="molecule type" value="Genomic_DNA"/>
</dbReference>
<reference evidence="3" key="1">
    <citation type="journal article" date="2017" name="Genome Biol.">
        <title>Comparative genomics reveals high biological diversity and specific adaptations in the industrially and medically important fungal genus Aspergillus.</title>
        <authorList>
            <person name="de Vries R.P."/>
            <person name="Riley R."/>
            <person name="Wiebenga A."/>
            <person name="Aguilar-Osorio G."/>
            <person name="Amillis S."/>
            <person name="Uchima C.A."/>
            <person name="Anderluh G."/>
            <person name="Asadollahi M."/>
            <person name="Askin M."/>
            <person name="Barry K."/>
            <person name="Battaglia E."/>
            <person name="Bayram O."/>
            <person name="Benocci T."/>
            <person name="Braus-Stromeyer S.A."/>
            <person name="Caldana C."/>
            <person name="Canovas D."/>
            <person name="Cerqueira G.C."/>
            <person name="Chen F."/>
            <person name="Chen W."/>
            <person name="Choi C."/>
            <person name="Clum A."/>
            <person name="Dos Santos R.A."/>
            <person name="Damasio A.R."/>
            <person name="Diallinas G."/>
            <person name="Emri T."/>
            <person name="Fekete E."/>
            <person name="Flipphi M."/>
            <person name="Freyberg S."/>
            <person name="Gallo A."/>
            <person name="Gournas C."/>
            <person name="Habgood R."/>
            <person name="Hainaut M."/>
            <person name="Harispe M.L."/>
            <person name="Henrissat B."/>
            <person name="Hilden K.S."/>
            <person name="Hope R."/>
            <person name="Hossain A."/>
            <person name="Karabika E."/>
            <person name="Karaffa L."/>
            <person name="Karanyi Z."/>
            <person name="Krasevec N."/>
            <person name="Kuo A."/>
            <person name="Kusch H."/>
            <person name="LaButti K."/>
            <person name="Lagendijk E.L."/>
            <person name="Lapidus A."/>
            <person name="Levasseur A."/>
            <person name="Lindquist E."/>
            <person name="Lipzen A."/>
            <person name="Logrieco A.F."/>
            <person name="MacCabe A."/>
            <person name="Maekelae M.R."/>
            <person name="Malavazi I."/>
            <person name="Melin P."/>
            <person name="Meyer V."/>
            <person name="Mielnichuk N."/>
            <person name="Miskei M."/>
            <person name="Molnar A.P."/>
            <person name="Mule G."/>
            <person name="Ngan C.Y."/>
            <person name="Orejas M."/>
            <person name="Orosz E."/>
            <person name="Ouedraogo J.P."/>
            <person name="Overkamp K.M."/>
            <person name="Park H.-S."/>
            <person name="Perrone G."/>
            <person name="Piumi F."/>
            <person name="Punt P.J."/>
            <person name="Ram A.F."/>
            <person name="Ramon A."/>
            <person name="Rauscher S."/>
            <person name="Record E."/>
            <person name="Riano-Pachon D.M."/>
            <person name="Robert V."/>
            <person name="Roehrig J."/>
            <person name="Ruller R."/>
            <person name="Salamov A."/>
            <person name="Salih N.S."/>
            <person name="Samson R.A."/>
            <person name="Sandor E."/>
            <person name="Sanguinetti M."/>
            <person name="Schuetze T."/>
            <person name="Sepcic K."/>
            <person name="Shelest E."/>
            <person name="Sherlock G."/>
            <person name="Sophianopoulou V."/>
            <person name="Squina F.M."/>
            <person name="Sun H."/>
            <person name="Susca A."/>
            <person name="Todd R.B."/>
            <person name="Tsang A."/>
            <person name="Unkles S.E."/>
            <person name="van de Wiele N."/>
            <person name="van Rossen-Uffink D."/>
            <person name="Oliveira J.V."/>
            <person name="Vesth T.C."/>
            <person name="Visser J."/>
            <person name="Yu J.-H."/>
            <person name="Zhou M."/>
            <person name="Andersen M.R."/>
            <person name="Archer D.B."/>
            <person name="Baker S.E."/>
            <person name="Benoit I."/>
            <person name="Brakhage A.A."/>
            <person name="Braus G.H."/>
            <person name="Fischer R."/>
            <person name="Frisvad J.C."/>
            <person name="Goldman G.H."/>
            <person name="Houbraken J."/>
            <person name="Oakley B."/>
            <person name="Pocsi I."/>
            <person name="Scazzocchio C."/>
            <person name="Seiboth B."/>
            <person name="vanKuyk P.A."/>
            <person name="Wortman J."/>
            <person name="Dyer P.S."/>
            <person name="Grigoriev I.V."/>
        </authorList>
    </citation>
    <scope>NUCLEOTIDE SEQUENCE [LARGE SCALE GENOMIC DNA]</scope>
    <source>
        <strain evidence="3">CBS 101740 / IMI 381727 / IBT 21946</strain>
    </source>
</reference>
<gene>
    <name evidence="2" type="ORF">ASPBRDRAFT_35289</name>
</gene>
<dbReference type="RefSeq" id="XP_067473507.1">
    <property type="nucleotide sequence ID" value="XM_067623332.1"/>
</dbReference>
<dbReference type="AlphaFoldDB" id="A0A1L9U3K8"/>
<keyword evidence="3" id="KW-1185">Reference proteome</keyword>
<organism evidence="2 3">
    <name type="scientific">Aspergillus brasiliensis (strain CBS 101740 / IMI 381727 / IBT 21946)</name>
    <dbReference type="NCBI Taxonomy" id="767769"/>
    <lineage>
        <taxon>Eukaryota</taxon>
        <taxon>Fungi</taxon>
        <taxon>Dikarya</taxon>
        <taxon>Ascomycota</taxon>
        <taxon>Pezizomycotina</taxon>
        <taxon>Eurotiomycetes</taxon>
        <taxon>Eurotiomycetidae</taxon>
        <taxon>Eurotiales</taxon>
        <taxon>Aspergillaceae</taxon>
        <taxon>Aspergillus</taxon>
        <taxon>Aspergillus subgen. Circumdati</taxon>
    </lineage>
</organism>
<dbReference type="OrthoDB" id="10643155at2759"/>
<dbReference type="GeneID" id="93575820"/>
<dbReference type="Proteomes" id="UP000184499">
    <property type="component" value="Unassembled WGS sequence"/>
</dbReference>
<protein>
    <submittedName>
        <fullName evidence="2">Uncharacterized protein</fullName>
    </submittedName>
</protein>
<feature type="region of interest" description="Disordered" evidence="1">
    <location>
        <begin position="183"/>
        <end position="202"/>
    </location>
</feature>
<accession>A0A1L9U3K8</accession>
<sequence>MDEAKKAWNVETLQVQRVRTKQILLRYVRISPGKFSSGKHPKISQLPQMGLSVSSWQRGVEKEVQVSDTPIALRALCRDDRKPKLCWAGAGTISRWCIGTKAPWGKDEQTRWVKIADYQELSLASATGSRGSATSSHNSLHWASVGFHPKRSIFYWSWHHDCRPHPIGISSVPASVAIQPYSGARHARHPRTKQGLADVSMV</sequence>